<evidence type="ECO:0000256" key="1">
    <source>
        <dbReference type="SAM" id="MobiDB-lite"/>
    </source>
</evidence>
<dbReference type="Proteomes" id="UP000736787">
    <property type="component" value="Unassembled WGS sequence"/>
</dbReference>
<dbReference type="VEuPathDB" id="FungiDB:PC110_g11590"/>
<comment type="caution">
    <text evidence="3">The sequence shown here is derived from an EMBL/GenBank/DDBJ whole genome shotgun (WGS) entry which is preliminary data.</text>
</comment>
<gene>
    <name evidence="3" type="ORF">PC110_g11590</name>
    <name evidence="2" type="ORF">PC117_g13009</name>
</gene>
<feature type="compositionally biased region" description="Polar residues" evidence="1">
    <location>
        <begin position="275"/>
        <end position="286"/>
    </location>
</feature>
<dbReference type="OrthoDB" id="115068at2759"/>
<feature type="region of interest" description="Disordered" evidence="1">
    <location>
        <begin position="142"/>
        <end position="181"/>
    </location>
</feature>
<evidence type="ECO:0000313" key="4">
    <source>
        <dbReference type="Proteomes" id="UP000251314"/>
    </source>
</evidence>
<dbReference type="EMBL" id="RCMK01000371">
    <property type="protein sequence ID" value="KAG2932911.1"/>
    <property type="molecule type" value="Genomic_DNA"/>
</dbReference>
<organism evidence="3 4">
    <name type="scientific">Phytophthora cactorum</name>
    <dbReference type="NCBI Taxonomy" id="29920"/>
    <lineage>
        <taxon>Eukaryota</taxon>
        <taxon>Sar</taxon>
        <taxon>Stramenopiles</taxon>
        <taxon>Oomycota</taxon>
        <taxon>Peronosporomycetes</taxon>
        <taxon>Peronosporales</taxon>
        <taxon>Peronosporaceae</taxon>
        <taxon>Phytophthora</taxon>
    </lineage>
</organism>
<keyword evidence="4" id="KW-1185">Reference proteome</keyword>
<protein>
    <submittedName>
        <fullName evidence="3">Uncharacterized protein</fullName>
    </submittedName>
</protein>
<sequence length="333" mass="36106">MMSSPATATADYGNVSKAPIAQQKEKRDRVDFSDDEATGRPKTRELKTAVHQRPRTKSVRSRKRCRPYDEVNDAELVMASTEQATASDAGADGRDTGSYTVPMRQRATHATCWGTAHGIAQIRRPRRRRTCTCSNGIRRRLRETTSERSSGDTASGDSDDPPIGATSGATAMNGGDNETRVVNPAVVDNGQNELMIKALMVNKMSVRDGDRASRYVATVRPDVAVVWYVREDREAGQRVHDVRGQRIDDIDEEGATGEGAMFVEPVFESGKGTRAETTGASMNTKASMDEKVSVSDNETAEAARSEQAVDGEATMADGVSVTYSSATDESQEK</sequence>
<feature type="compositionally biased region" description="Basic and acidic residues" evidence="1">
    <location>
        <begin position="23"/>
        <end position="48"/>
    </location>
</feature>
<name>A0A329S5N9_9STRA</name>
<feature type="region of interest" description="Disordered" evidence="1">
    <location>
        <begin position="1"/>
        <end position="65"/>
    </location>
</feature>
<dbReference type="AlphaFoldDB" id="A0A329S5N9"/>
<dbReference type="EMBL" id="MJFZ01000294">
    <property type="protein sequence ID" value="RAW32065.1"/>
    <property type="molecule type" value="Genomic_DNA"/>
</dbReference>
<evidence type="ECO:0000313" key="3">
    <source>
        <dbReference type="EMBL" id="RAW32065.1"/>
    </source>
</evidence>
<feature type="compositionally biased region" description="Basic residues" evidence="1">
    <location>
        <begin position="50"/>
        <end position="65"/>
    </location>
</feature>
<evidence type="ECO:0000313" key="2">
    <source>
        <dbReference type="EMBL" id="KAG2932911.1"/>
    </source>
</evidence>
<dbReference type="Proteomes" id="UP000251314">
    <property type="component" value="Unassembled WGS sequence"/>
</dbReference>
<reference evidence="2" key="2">
    <citation type="submission" date="2018-10" db="EMBL/GenBank/DDBJ databases">
        <title>Effector identification in a new, highly contiguous assembly of the strawberry crown rot pathogen Phytophthora cactorum.</title>
        <authorList>
            <person name="Armitage A.D."/>
            <person name="Nellist C.F."/>
            <person name="Bates H."/>
            <person name="Vickerstaff R.J."/>
            <person name="Harrison R.J."/>
        </authorList>
    </citation>
    <scope>NUCLEOTIDE SEQUENCE</scope>
    <source>
        <strain evidence="2">4040</strain>
    </source>
</reference>
<reference evidence="3 4" key="1">
    <citation type="submission" date="2018-01" db="EMBL/GenBank/DDBJ databases">
        <title>Draft genome of the strawberry crown rot pathogen Phytophthora cactorum.</title>
        <authorList>
            <person name="Armitage A.D."/>
            <person name="Lysoe E."/>
            <person name="Nellist C.F."/>
            <person name="Harrison R.J."/>
            <person name="Brurberg M.B."/>
        </authorList>
    </citation>
    <scope>NUCLEOTIDE SEQUENCE [LARGE SCALE GENOMIC DNA]</scope>
    <source>
        <strain evidence="3 4">10300</strain>
    </source>
</reference>
<proteinExistence type="predicted"/>
<accession>A0A329S5N9</accession>
<feature type="region of interest" description="Disordered" evidence="1">
    <location>
        <begin position="271"/>
        <end position="316"/>
    </location>
</feature>